<dbReference type="InterPro" id="IPR004096">
    <property type="entry name" value="V4R"/>
</dbReference>
<dbReference type="PANTHER" id="PTHR35090:SF2">
    <property type="entry name" value="ARSR FAMILY TRANSCRIPTIONAL REGULATOR"/>
    <property type="match status" value="1"/>
</dbReference>
<evidence type="ECO:0000259" key="1">
    <source>
        <dbReference type="SMART" id="SM00989"/>
    </source>
</evidence>
<proteinExistence type="predicted"/>
<feature type="domain" description="4-vinyl reductase 4VR" evidence="1">
    <location>
        <begin position="118"/>
        <end position="180"/>
    </location>
</feature>
<comment type="caution">
    <text evidence="2">The sequence shown here is derived from an EMBL/GenBank/DDBJ whole genome shotgun (WGS) entry which is preliminary data.</text>
</comment>
<protein>
    <recommendedName>
        <fullName evidence="1">4-vinyl reductase 4VR domain-containing protein</fullName>
    </recommendedName>
</protein>
<organism evidence="2 5">
    <name type="scientific">Enterocloster bolteae</name>
    <dbReference type="NCBI Taxonomy" id="208479"/>
    <lineage>
        <taxon>Bacteria</taxon>
        <taxon>Bacillati</taxon>
        <taxon>Bacillota</taxon>
        <taxon>Clostridia</taxon>
        <taxon>Lachnospirales</taxon>
        <taxon>Lachnospiraceae</taxon>
        <taxon>Enterocloster</taxon>
    </lineage>
</organism>
<evidence type="ECO:0000313" key="5">
    <source>
        <dbReference type="Proteomes" id="UP000284543"/>
    </source>
</evidence>
<gene>
    <name evidence="3" type="ORF">DW839_21170</name>
    <name evidence="2" type="ORF">DWW02_00125</name>
</gene>
<evidence type="ECO:0000313" key="2">
    <source>
        <dbReference type="EMBL" id="RGV78188.1"/>
    </source>
</evidence>
<name>A0A412ZD66_9FIRM</name>
<accession>A0A412ZD66</accession>
<reference evidence="4 5" key="1">
    <citation type="submission" date="2018-08" db="EMBL/GenBank/DDBJ databases">
        <title>A genome reference for cultivated species of the human gut microbiota.</title>
        <authorList>
            <person name="Zou Y."/>
            <person name="Xue W."/>
            <person name="Luo G."/>
        </authorList>
    </citation>
    <scope>NUCLEOTIDE SEQUENCE [LARGE SCALE GENOMIC DNA]</scope>
    <source>
        <strain evidence="2 5">AF14-18</strain>
        <strain evidence="3 4">AM35-14</strain>
    </source>
</reference>
<dbReference type="KEGG" id="cbol:CGC65_01325"/>
<dbReference type="EMBL" id="QSHZ01000025">
    <property type="protein sequence ID" value="RHC53682.1"/>
    <property type="molecule type" value="Genomic_DNA"/>
</dbReference>
<dbReference type="RefSeq" id="WP_002566421.1">
    <property type="nucleotide sequence ID" value="NZ_CABKUK010000005.1"/>
</dbReference>
<dbReference type="PANTHER" id="PTHR35090">
    <property type="entry name" value="DNA-DIRECTED RNA POLYMERASE SUBUNIT I"/>
    <property type="match status" value="1"/>
</dbReference>
<dbReference type="EMBL" id="QRZM01000001">
    <property type="protein sequence ID" value="RGV78188.1"/>
    <property type="molecule type" value="Genomic_DNA"/>
</dbReference>
<sequence length="181" mass="20563">MGKIQIDTEHARKMADDYSYVMRSFADAYAAQKKGVKIRPRLGDHMPFNYMRERQTLTFLFYPELKEAAYEISRIIGESITSDQIRGKTLPEIMESNQPIAQRDGYAFEEVVEADETHAVYRHYECADCYGLPNIHSKICVYEAGTAAGMFSTALGKPCRVTETKCCANGDPYCEFLVEVL</sequence>
<dbReference type="Gene3D" id="3.30.1380.20">
    <property type="entry name" value="Trafficking protein particle complex subunit 3"/>
    <property type="match status" value="1"/>
</dbReference>
<dbReference type="SMART" id="SM00989">
    <property type="entry name" value="V4R"/>
    <property type="match status" value="1"/>
</dbReference>
<dbReference type="SUPFAM" id="SSF111126">
    <property type="entry name" value="Ligand-binding domain in the NO signalling and Golgi transport"/>
    <property type="match status" value="1"/>
</dbReference>
<dbReference type="Proteomes" id="UP000284543">
    <property type="component" value="Unassembled WGS sequence"/>
</dbReference>
<evidence type="ECO:0000313" key="4">
    <source>
        <dbReference type="Proteomes" id="UP000283975"/>
    </source>
</evidence>
<dbReference type="InterPro" id="IPR024096">
    <property type="entry name" value="NO_sig/Golgi_transp_ligand-bd"/>
</dbReference>
<dbReference type="Pfam" id="PF02830">
    <property type="entry name" value="V4R"/>
    <property type="match status" value="1"/>
</dbReference>
<evidence type="ECO:0000313" key="3">
    <source>
        <dbReference type="EMBL" id="RHC53682.1"/>
    </source>
</evidence>
<dbReference type="Proteomes" id="UP000283975">
    <property type="component" value="Unassembled WGS sequence"/>
</dbReference>
<dbReference type="AlphaFoldDB" id="A0A412ZD66"/>